<keyword evidence="2" id="KW-0489">Methyltransferase</keyword>
<evidence type="ECO:0000256" key="1">
    <source>
        <dbReference type="ARBA" id="ARBA00006594"/>
    </source>
</evidence>
<organism evidence="5 6">
    <name type="scientific">Cellulomonas fengjieae</name>
    <dbReference type="NCBI Taxonomy" id="2819978"/>
    <lineage>
        <taxon>Bacteria</taxon>
        <taxon>Bacillati</taxon>
        <taxon>Actinomycetota</taxon>
        <taxon>Actinomycetes</taxon>
        <taxon>Micrococcales</taxon>
        <taxon>Cellulomonadaceae</taxon>
        <taxon>Cellulomonas</taxon>
    </lineage>
</organism>
<dbReference type="Gene3D" id="3.40.50.150">
    <property type="entry name" value="Vaccinia Virus protein VP39"/>
    <property type="match status" value="2"/>
</dbReference>
<sequence length="697" mass="76216">MRRTIPQVTALEAGHFPAAVSHLAEHESWRREIHRPATYVHKWWARRLGTVFRRILLDAVGADEGQGAATALDGLVAYDPFAGSGTTLVEAAKLGARVVGRDINPVATLTQRQGLAAWDFDQVKRLFAAVEDQVRTDIEVLFVTARGERVMHYFWVAVATCPECGDEVELFTNYVFAKHAVRSRSDRGHATCPSCHYVVPVTVGTDTTATCRRCDLHFELAGGPVRGKTMTCARGHCTPVIAALAGRAPQRRMFAKAVRVDGRLREYRPIDDFDLNLYDRASKLLADAAAGELAIPEGTLEHGSNTAQAINWGYRYWAQFFNDRQLYCLGRIGAALRDLPGDGPEREALIAAFGKTLEHHNVFCSFKGEGTGAVRSIFHNHVLRPERLSLEGDPWGEKGASGGYSGTLERLRRAHVYKQQPTDLVSVSARVVTASGFSSSVERRLVDSWQRLVDDPGSAYVVTGDAACTDIPDLSVDLVVTDPPYFDNVHYSELADFFHAWMRTMRPHPAYPQCDSTRDAREVQNTAVAGFQTMISDVWRECARVLSDNGLLIFSFHQSQTSGWAALMESLANSGLMVTATNLVVAEVTTSLTKHAAAEPNRVDVIVVCRKRSAQHALTPHQARTRVMRAVGALTTGGVLLGAGDVRTAVRAGVLAEGTKDPEMDWTELARYADAEADSAVAVFERSVTGGALEDGA</sequence>
<dbReference type="RefSeq" id="WP_208288929.1">
    <property type="nucleotide sequence ID" value="NZ_CP074404.1"/>
</dbReference>
<dbReference type="InterPro" id="IPR029063">
    <property type="entry name" value="SAM-dependent_MTases_sf"/>
</dbReference>
<dbReference type="SUPFAM" id="SSF53335">
    <property type="entry name" value="S-adenosyl-L-methionine-dependent methyltransferases"/>
    <property type="match status" value="2"/>
</dbReference>
<evidence type="ECO:0000313" key="6">
    <source>
        <dbReference type="Proteomes" id="UP000678317"/>
    </source>
</evidence>
<dbReference type="PROSITE" id="PS00092">
    <property type="entry name" value="N6_MTASE"/>
    <property type="match status" value="1"/>
</dbReference>
<dbReference type="InterPro" id="IPR002052">
    <property type="entry name" value="DNA_methylase_N6_adenine_CS"/>
</dbReference>
<proteinExistence type="inferred from homology"/>
<keyword evidence="3" id="KW-0808">Transferase</keyword>
<protein>
    <recommendedName>
        <fullName evidence="4">DNA methylase N-4/N-6 domain-containing protein</fullName>
    </recommendedName>
</protein>
<evidence type="ECO:0000256" key="2">
    <source>
        <dbReference type="ARBA" id="ARBA00022603"/>
    </source>
</evidence>
<evidence type="ECO:0000256" key="3">
    <source>
        <dbReference type="ARBA" id="ARBA00022679"/>
    </source>
</evidence>
<evidence type="ECO:0000259" key="4">
    <source>
        <dbReference type="Pfam" id="PF01555"/>
    </source>
</evidence>
<keyword evidence="6" id="KW-1185">Reference proteome</keyword>
<gene>
    <name evidence="5" type="ORF">J4035_05575</name>
</gene>
<name>A0ABS3SEC5_9CELL</name>
<comment type="caution">
    <text evidence="5">The sequence shown here is derived from an EMBL/GenBank/DDBJ whole genome shotgun (WGS) entry which is preliminary data.</text>
</comment>
<dbReference type="Pfam" id="PF01555">
    <property type="entry name" value="N6_N4_Mtase"/>
    <property type="match status" value="1"/>
</dbReference>
<evidence type="ECO:0000313" key="5">
    <source>
        <dbReference type="EMBL" id="MBO3084101.1"/>
    </source>
</evidence>
<comment type="similarity">
    <text evidence="1">Belongs to the N(4)/N(6)-methyltransferase family.</text>
</comment>
<reference evidence="5 6" key="1">
    <citation type="submission" date="2021-03" db="EMBL/GenBank/DDBJ databases">
        <title>novel species in genus Cellulomonas.</title>
        <authorList>
            <person name="Zhang G."/>
        </authorList>
    </citation>
    <scope>NUCLEOTIDE SEQUENCE [LARGE SCALE GENOMIC DNA]</scope>
    <source>
        <strain evidence="6">zg-ZUI188</strain>
    </source>
</reference>
<accession>A0ABS3SEC5</accession>
<dbReference type="Proteomes" id="UP000678317">
    <property type="component" value="Unassembled WGS sequence"/>
</dbReference>
<dbReference type="EMBL" id="JAGFBM010000001">
    <property type="protein sequence ID" value="MBO3084101.1"/>
    <property type="molecule type" value="Genomic_DNA"/>
</dbReference>
<dbReference type="InterPro" id="IPR002941">
    <property type="entry name" value="DNA_methylase_N4/N6"/>
</dbReference>
<feature type="domain" description="DNA methylase N-4/N-6" evidence="4">
    <location>
        <begin position="476"/>
        <end position="611"/>
    </location>
</feature>